<keyword evidence="2" id="KW-0349">Heme</keyword>
<dbReference type="InterPro" id="IPR051329">
    <property type="entry name" value="NIR_SIR_4Fe-4S"/>
</dbReference>
<reference evidence="9" key="1">
    <citation type="submission" date="2022-10" db="EMBL/GenBank/DDBJ databases">
        <title>Comparative genomics and taxonomic characterization of three novel marine species of genus Reichenbachiella exhibiting antioxidant and polysaccharide degradation activities.</title>
        <authorList>
            <person name="Muhammad N."/>
            <person name="Lee Y.-J."/>
            <person name="Ko J."/>
            <person name="Kim S.-G."/>
        </authorList>
    </citation>
    <scope>NUCLEOTIDE SEQUENCE</scope>
    <source>
        <strain evidence="9">Wsw4-B4</strain>
    </source>
</reference>
<evidence type="ECO:0000256" key="5">
    <source>
        <dbReference type="ARBA" id="ARBA00023004"/>
    </source>
</evidence>
<sequence length="707" mass="79456">MQSFRSELENLENPVVQKDIIALADKIQMFREGKIDPDKFRSLRLARGVYGQRQPGNQMVRIKIPFGRLSVKKLRRIADISNEFGGGNLHATTRQDIQIHYVSLDRTPELWAKLEQDDLTVREACGNTLRNVTASPVAGIDKDEPFDVSPYAYAVYDYFLRNPVCQEMGRKFKISFSSSEKDTGISFIHDIGFIPKVKTENGQEVRGFKVMIGGGLGAQPVAAQKAYDFLPEDQIIPFAESLLRVFDRYGERKRRMKARFKFLISEIGIDEVMKLVEAERKALSTQSYPITNTLGQPALPEKLGFSDKAINDLEKYEAWRNTNVFEQKQAGFYGVSIKLPNGDMNWEKAHAFGDVVLKYAADDIRVTVNQGYILRYVKEESLKSLFVELDALNLADPGFNSTGDIIACAGTDTCNLGISNSTRVALELEKVIEKEFPELIKNNDLHIKISGCPNSCGQHALASIGFHGSSLRNKVNKKTVPAVQVLLGGGLGKDGDGFLAEKVIKVPSKRTPDVLRVLFNDYEDNSNDGEYYYDYFRRQGKDYFYQLLKFLADMESLQPTDYIDWGKEVQFEVETEVGECAGVIIDLFSTLMYDAEDKYKLAQEAFDGGSIADSIYHTYNVFINGAKALLIDKGVTVNTQVSVMKSFEDEFGQDFNALTGGSFKDFVLRINQNEPTEAFATAYREDAGKFLARIKEVQKTLLVEEPA</sequence>
<evidence type="ECO:0000256" key="2">
    <source>
        <dbReference type="ARBA" id="ARBA00022617"/>
    </source>
</evidence>
<feature type="domain" description="Nitrite/Sulfite reductase ferredoxin-like" evidence="8">
    <location>
        <begin position="50"/>
        <end position="115"/>
    </location>
</feature>
<dbReference type="Proteomes" id="UP001062165">
    <property type="component" value="Chromosome"/>
</dbReference>
<dbReference type="Gene3D" id="3.30.413.10">
    <property type="entry name" value="Sulfite Reductase Hemoprotein, domain 1"/>
    <property type="match status" value="2"/>
</dbReference>
<dbReference type="PANTHER" id="PTHR32439">
    <property type="entry name" value="FERREDOXIN--NITRITE REDUCTASE, CHLOROPLASTIC"/>
    <property type="match status" value="1"/>
</dbReference>
<gene>
    <name evidence="9" type="ORF">N7E81_04510</name>
</gene>
<dbReference type="RefSeq" id="WP_263052090.1">
    <property type="nucleotide sequence ID" value="NZ_CP106735.1"/>
</dbReference>
<feature type="domain" description="Nitrite/Sulfite reductase ferredoxin-like" evidence="8">
    <location>
        <begin position="326"/>
        <end position="391"/>
    </location>
</feature>
<dbReference type="SUPFAM" id="SSF55124">
    <property type="entry name" value="Nitrite/Sulfite reductase N-terminal domain-like"/>
    <property type="match status" value="2"/>
</dbReference>
<keyword evidence="5" id="KW-0408">Iron</keyword>
<keyword evidence="1" id="KW-0004">4Fe-4S</keyword>
<evidence type="ECO:0000256" key="6">
    <source>
        <dbReference type="ARBA" id="ARBA00023014"/>
    </source>
</evidence>
<feature type="domain" description="Nitrite/sulphite reductase 4Fe-4S" evidence="7">
    <location>
        <begin position="125"/>
        <end position="279"/>
    </location>
</feature>
<keyword evidence="3" id="KW-0479">Metal-binding</keyword>
<evidence type="ECO:0000256" key="4">
    <source>
        <dbReference type="ARBA" id="ARBA00023002"/>
    </source>
</evidence>
<name>A0ABY6D8Z8_9BACT</name>
<feature type="domain" description="Nitrite/sulphite reductase 4Fe-4S" evidence="7">
    <location>
        <begin position="404"/>
        <end position="529"/>
    </location>
</feature>
<dbReference type="Pfam" id="PF01077">
    <property type="entry name" value="NIR_SIR"/>
    <property type="match status" value="2"/>
</dbReference>
<dbReference type="Gene3D" id="3.90.480.10">
    <property type="entry name" value="Sulfite Reductase Hemoprotein,Domain 2"/>
    <property type="match status" value="1"/>
</dbReference>
<protein>
    <submittedName>
        <fullName evidence="9">Nitrite/sulfite reductase</fullName>
    </submittedName>
</protein>
<evidence type="ECO:0000313" key="10">
    <source>
        <dbReference type="Proteomes" id="UP001062165"/>
    </source>
</evidence>
<dbReference type="Pfam" id="PF03460">
    <property type="entry name" value="NIR_SIR_ferr"/>
    <property type="match status" value="2"/>
</dbReference>
<dbReference type="PANTHER" id="PTHR32439:SF9">
    <property type="entry name" value="BLR3264 PROTEIN"/>
    <property type="match status" value="1"/>
</dbReference>
<evidence type="ECO:0000259" key="7">
    <source>
        <dbReference type="Pfam" id="PF01077"/>
    </source>
</evidence>
<evidence type="ECO:0000259" key="8">
    <source>
        <dbReference type="Pfam" id="PF03460"/>
    </source>
</evidence>
<dbReference type="SUPFAM" id="SSF56014">
    <property type="entry name" value="Nitrite and sulphite reductase 4Fe-4S domain-like"/>
    <property type="match status" value="2"/>
</dbReference>
<dbReference type="InterPro" id="IPR045854">
    <property type="entry name" value="NO2/SO3_Rdtase_4Fe4S_sf"/>
</dbReference>
<keyword evidence="4" id="KW-0560">Oxidoreductase</keyword>
<proteinExistence type="predicted"/>
<dbReference type="PRINTS" id="PR00397">
    <property type="entry name" value="SIROHAEM"/>
</dbReference>
<accession>A0ABY6D8Z8</accession>
<dbReference type="InterPro" id="IPR036136">
    <property type="entry name" value="Nit/Sulf_reduc_fer-like_dom_sf"/>
</dbReference>
<evidence type="ECO:0000256" key="3">
    <source>
        <dbReference type="ARBA" id="ARBA00022723"/>
    </source>
</evidence>
<dbReference type="InterPro" id="IPR006066">
    <property type="entry name" value="NO2/SO3_Rdtase_FeS/sirohaem_BS"/>
</dbReference>
<dbReference type="EMBL" id="CP106735">
    <property type="protein sequence ID" value="UXX80360.1"/>
    <property type="molecule type" value="Genomic_DNA"/>
</dbReference>
<dbReference type="InterPro" id="IPR006067">
    <property type="entry name" value="NO2/SO3_Rdtase_4Fe4S_dom"/>
</dbReference>
<keyword evidence="6" id="KW-0411">Iron-sulfur</keyword>
<evidence type="ECO:0000256" key="1">
    <source>
        <dbReference type="ARBA" id="ARBA00022485"/>
    </source>
</evidence>
<evidence type="ECO:0000313" key="9">
    <source>
        <dbReference type="EMBL" id="UXX80360.1"/>
    </source>
</evidence>
<organism evidence="9 10">
    <name type="scientific">Reichenbachiella carrageenanivorans</name>
    <dbReference type="NCBI Taxonomy" id="2979869"/>
    <lineage>
        <taxon>Bacteria</taxon>
        <taxon>Pseudomonadati</taxon>
        <taxon>Bacteroidota</taxon>
        <taxon>Cytophagia</taxon>
        <taxon>Cytophagales</taxon>
        <taxon>Reichenbachiellaceae</taxon>
        <taxon>Reichenbachiella</taxon>
    </lineage>
</organism>
<dbReference type="InterPro" id="IPR005117">
    <property type="entry name" value="NiRdtase/SiRdtase_haem-b_fer"/>
</dbReference>
<keyword evidence="10" id="KW-1185">Reference proteome</keyword>